<protein>
    <submittedName>
        <fullName evidence="4">Putative NADPH-dependent oxidoreductase</fullName>
    </submittedName>
</protein>
<gene>
    <name evidence="4" type="ORF">VEZ01S_07_01000</name>
</gene>
<keyword evidence="2" id="KW-0288">FMN</keyword>
<dbReference type="GO" id="GO:0016491">
    <property type="term" value="F:oxidoreductase activity"/>
    <property type="evidence" value="ECO:0007669"/>
    <property type="project" value="InterPro"/>
</dbReference>
<dbReference type="EMBL" id="BATM01000007">
    <property type="protein sequence ID" value="GAD78923.1"/>
    <property type="molecule type" value="Genomic_DNA"/>
</dbReference>
<evidence type="ECO:0000256" key="2">
    <source>
        <dbReference type="ARBA" id="ARBA00022643"/>
    </source>
</evidence>
<dbReference type="GO" id="GO:0005829">
    <property type="term" value="C:cytosol"/>
    <property type="evidence" value="ECO:0007669"/>
    <property type="project" value="TreeGrafter"/>
</dbReference>
<comment type="caution">
    <text evidence="4">The sequence shown here is derived from an EMBL/GenBank/DDBJ whole genome shotgun (WGS) entry which is preliminary data.</text>
</comment>
<evidence type="ECO:0000256" key="1">
    <source>
        <dbReference type="ARBA" id="ARBA00001917"/>
    </source>
</evidence>
<sequence length="178" mass="19112">MKIIAFAASTSSKSINKVLVTYVAHQLPNADVEVLDLIDYPAPIFSEDTEKEIGHSESAKKLLAKLGRADAIIVSFAEHNGSYTAAYKNLFDWATRIERSVFHNKPVLYMATSPGPGGGKSVLAAAVSSAPYFGAEVKASLSVPSFYDAFDVQANEFKNAQLKQQVTQALDALVAELG</sequence>
<evidence type="ECO:0000313" key="5">
    <source>
        <dbReference type="Proteomes" id="UP000016562"/>
    </source>
</evidence>
<dbReference type="InterPro" id="IPR050712">
    <property type="entry name" value="NAD(P)H-dep_reductase"/>
</dbReference>
<dbReference type="InterPro" id="IPR005025">
    <property type="entry name" value="FMN_Rdtase-like_dom"/>
</dbReference>
<organism evidence="4 5">
    <name type="scientific">Vibrio ezurae NBRC 102218</name>
    <dbReference type="NCBI Taxonomy" id="1219080"/>
    <lineage>
        <taxon>Bacteria</taxon>
        <taxon>Pseudomonadati</taxon>
        <taxon>Pseudomonadota</taxon>
        <taxon>Gammaproteobacteria</taxon>
        <taxon>Vibrionales</taxon>
        <taxon>Vibrionaceae</taxon>
        <taxon>Vibrio</taxon>
    </lineage>
</organism>
<dbReference type="RefSeq" id="WP_021712634.1">
    <property type="nucleotide sequence ID" value="NZ_BATM01000007.1"/>
</dbReference>
<name>U3CL58_9VIBR</name>
<proteinExistence type="predicted"/>
<dbReference type="SUPFAM" id="SSF52218">
    <property type="entry name" value="Flavoproteins"/>
    <property type="match status" value="1"/>
</dbReference>
<evidence type="ECO:0000313" key="4">
    <source>
        <dbReference type="EMBL" id="GAD78923.1"/>
    </source>
</evidence>
<dbReference type="InterPro" id="IPR029039">
    <property type="entry name" value="Flavoprotein-like_sf"/>
</dbReference>
<accession>U3CL58</accession>
<dbReference type="Gene3D" id="3.40.50.360">
    <property type="match status" value="1"/>
</dbReference>
<keyword evidence="2" id="KW-0285">Flavoprotein</keyword>
<dbReference type="OrthoDB" id="5767802at2"/>
<dbReference type="PANTHER" id="PTHR30543:SF21">
    <property type="entry name" value="NAD(P)H-DEPENDENT FMN REDUCTASE LOT6"/>
    <property type="match status" value="1"/>
</dbReference>
<keyword evidence="5" id="KW-1185">Reference proteome</keyword>
<dbReference type="eggNOG" id="COG0431">
    <property type="taxonomic scope" value="Bacteria"/>
</dbReference>
<dbReference type="Proteomes" id="UP000016562">
    <property type="component" value="Unassembled WGS sequence"/>
</dbReference>
<dbReference type="AlphaFoldDB" id="U3CL58"/>
<dbReference type="PANTHER" id="PTHR30543">
    <property type="entry name" value="CHROMATE REDUCTASE"/>
    <property type="match status" value="1"/>
</dbReference>
<comment type="cofactor">
    <cofactor evidence="1">
        <name>FMN</name>
        <dbReference type="ChEBI" id="CHEBI:58210"/>
    </cofactor>
</comment>
<feature type="domain" description="NADPH-dependent FMN reductase-like" evidence="3">
    <location>
        <begin position="1"/>
        <end position="137"/>
    </location>
</feature>
<dbReference type="GO" id="GO:0010181">
    <property type="term" value="F:FMN binding"/>
    <property type="evidence" value="ECO:0007669"/>
    <property type="project" value="TreeGrafter"/>
</dbReference>
<dbReference type="Pfam" id="PF03358">
    <property type="entry name" value="FMN_red"/>
    <property type="match status" value="1"/>
</dbReference>
<reference evidence="4 5" key="1">
    <citation type="submission" date="2013-09" db="EMBL/GenBank/DDBJ databases">
        <title>Whole genome shotgun sequence of Vibrio ezurae NBRC 102218.</title>
        <authorList>
            <person name="Yoshida I."/>
            <person name="Hosoyama A."/>
            <person name="Numata M."/>
            <person name="Hashimoto M."/>
            <person name="Hosoyama Y."/>
            <person name="Tsuchikane K."/>
            <person name="Noguchi M."/>
            <person name="Hirakata S."/>
            <person name="Ichikawa N."/>
            <person name="Ohji S."/>
            <person name="Yamazoe A."/>
            <person name="Fujita N."/>
        </authorList>
    </citation>
    <scope>NUCLEOTIDE SEQUENCE [LARGE SCALE GENOMIC DNA]</scope>
    <source>
        <strain evidence="4 5">NBRC 102218</strain>
    </source>
</reference>
<dbReference type="STRING" id="1219080.VEZ01S_07_01000"/>
<evidence type="ECO:0000259" key="3">
    <source>
        <dbReference type="Pfam" id="PF03358"/>
    </source>
</evidence>